<protein>
    <submittedName>
        <fullName evidence="3">Alpha/beta hydrolase</fullName>
    </submittedName>
</protein>
<dbReference type="InterPro" id="IPR029058">
    <property type="entry name" value="AB_hydrolase_fold"/>
</dbReference>
<dbReference type="Proteomes" id="UP001207742">
    <property type="component" value="Unassembled WGS sequence"/>
</dbReference>
<dbReference type="InterPro" id="IPR013094">
    <property type="entry name" value="AB_hydrolase_3"/>
</dbReference>
<evidence type="ECO:0000313" key="4">
    <source>
        <dbReference type="Proteomes" id="UP001207742"/>
    </source>
</evidence>
<keyword evidence="1 3" id="KW-0378">Hydrolase</keyword>
<dbReference type="RefSeq" id="WP_264732602.1">
    <property type="nucleotide sequence ID" value="NZ_JAPDNR010000001.1"/>
</dbReference>
<dbReference type="SUPFAM" id="SSF53474">
    <property type="entry name" value="alpha/beta-Hydrolases"/>
    <property type="match status" value="1"/>
</dbReference>
<reference evidence="3 4" key="1">
    <citation type="submission" date="2022-10" db="EMBL/GenBank/DDBJ databases">
        <title>Chitinophaga nivalis PC15 sp. nov., isolated from Pyeongchang county, South Korea.</title>
        <authorList>
            <person name="Trinh H.N."/>
        </authorList>
    </citation>
    <scope>NUCLEOTIDE SEQUENCE [LARGE SCALE GENOMIC DNA]</scope>
    <source>
        <strain evidence="3 4">PC14</strain>
    </source>
</reference>
<dbReference type="EMBL" id="JAPDNS010000002">
    <property type="protein sequence ID" value="MCW3485801.1"/>
    <property type="molecule type" value="Genomic_DNA"/>
</dbReference>
<name>A0ABT3IP97_9BACT</name>
<accession>A0ABT3IP97</accession>
<dbReference type="PANTHER" id="PTHR48081">
    <property type="entry name" value="AB HYDROLASE SUPERFAMILY PROTEIN C4A8.06C"/>
    <property type="match status" value="1"/>
</dbReference>
<dbReference type="GO" id="GO:0016787">
    <property type="term" value="F:hydrolase activity"/>
    <property type="evidence" value="ECO:0007669"/>
    <property type="project" value="UniProtKB-KW"/>
</dbReference>
<evidence type="ECO:0000313" key="3">
    <source>
        <dbReference type="EMBL" id="MCW3485801.1"/>
    </source>
</evidence>
<organism evidence="3 4">
    <name type="scientific">Chitinophaga nivalis</name>
    <dbReference type="NCBI Taxonomy" id="2991709"/>
    <lineage>
        <taxon>Bacteria</taxon>
        <taxon>Pseudomonadati</taxon>
        <taxon>Bacteroidota</taxon>
        <taxon>Chitinophagia</taxon>
        <taxon>Chitinophagales</taxon>
        <taxon>Chitinophagaceae</taxon>
        <taxon>Chitinophaga</taxon>
    </lineage>
</organism>
<keyword evidence="4" id="KW-1185">Reference proteome</keyword>
<dbReference type="PANTHER" id="PTHR48081:SF8">
    <property type="entry name" value="ALPHA_BETA HYDROLASE FOLD-3 DOMAIN-CONTAINING PROTEIN-RELATED"/>
    <property type="match status" value="1"/>
</dbReference>
<feature type="domain" description="Alpha/beta hydrolase fold-3" evidence="2">
    <location>
        <begin position="90"/>
        <end position="297"/>
    </location>
</feature>
<dbReference type="Pfam" id="PF07859">
    <property type="entry name" value="Abhydrolase_3"/>
    <property type="match status" value="1"/>
</dbReference>
<gene>
    <name evidence="3" type="ORF">OL497_17985</name>
</gene>
<dbReference type="InterPro" id="IPR050300">
    <property type="entry name" value="GDXG_lipolytic_enzyme"/>
</dbReference>
<proteinExistence type="predicted"/>
<comment type="caution">
    <text evidence="3">The sequence shown here is derived from an EMBL/GenBank/DDBJ whole genome shotgun (WGS) entry which is preliminary data.</text>
</comment>
<evidence type="ECO:0000256" key="1">
    <source>
        <dbReference type="ARBA" id="ARBA00022801"/>
    </source>
</evidence>
<evidence type="ECO:0000259" key="2">
    <source>
        <dbReference type="Pfam" id="PF07859"/>
    </source>
</evidence>
<dbReference type="Gene3D" id="3.40.50.1820">
    <property type="entry name" value="alpha/beta hydrolase"/>
    <property type="match status" value="1"/>
</dbReference>
<sequence length="324" mass="35188">MKFSLEPHVEVKAVLDDIMRQQSFDIDFDNLDTFRANWNQLVLAGIQQPTPYDEQVRATDRLIPADHPGGHIRLRIYSPATITEPVPALYWIHGGGLIIGIPEQDEGFLKSVVATLGCVVVAVDYRLAPEHPYPAALEDCYDGLLWVAAHAKELGIDAARLAIGGNSAGAGLAAATTLLARDKNGPALIHQSLAYPMLDYRSITHSSYEITDLGIWDRDINQRAWNAYLGSLSAAGAGLPYYAAPAVASDLSGLPPAFMAVGSLDLFRDEDIQYAQQLMAAGVSTELYFQAGVPHCFDLAAETNVVKKYLQARIQALGAAFMYN</sequence>